<dbReference type="EMBL" id="JAPDMZ010000194">
    <property type="protein sequence ID" value="KAK0546399.1"/>
    <property type="molecule type" value="Genomic_DNA"/>
</dbReference>
<dbReference type="PANTHER" id="PTHR13387">
    <property type="entry name" value="PROTEIN HGH1 HOMOLOG"/>
    <property type="match status" value="1"/>
</dbReference>
<dbReference type="Proteomes" id="UP001176517">
    <property type="component" value="Unassembled WGS sequence"/>
</dbReference>
<dbReference type="SUPFAM" id="SSF48371">
    <property type="entry name" value="ARM repeat"/>
    <property type="match status" value="1"/>
</dbReference>
<evidence type="ECO:0000259" key="3">
    <source>
        <dbReference type="Pfam" id="PF04063"/>
    </source>
</evidence>
<feature type="domain" description="Protein HGH1 N-terminal" evidence="3">
    <location>
        <begin position="118"/>
        <end position="427"/>
    </location>
</feature>
<evidence type="ECO:0000259" key="4">
    <source>
        <dbReference type="Pfam" id="PF04064"/>
    </source>
</evidence>
<dbReference type="InterPro" id="IPR007206">
    <property type="entry name" value="Protein_HGH1_C"/>
</dbReference>
<feature type="compositionally biased region" description="Low complexity" evidence="2">
    <location>
        <begin position="166"/>
        <end position="175"/>
    </location>
</feature>
<evidence type="ECO:0000313" key="5">
    <source>
        <dbReference type="EMBL" id="KAK0546399.1"/>
    </source>
</evidence>
<keyword evidence="6" id="KW-1185">Reference proteome</keyword>
<evidence type="ECO:0000313" key="6">
    <source>
        <dbReference type="Proteomes" id="UP001176517"/>
    </source>
</evidence>
<protein>
    <submittedName>
        <fullName evidence="5">Protein hgh1</fullName>
    </submittedName>
</protein>
<evidence type="ECO:0000256" key="1">
    <source>
        <dbReference type="ARBA" id="ARBA00006712"/>
    </source>
</evidence>
<accession>A0AAN6JRW9</accession>
<name>A0AAN6JRW9_9BASI</name>
<comment type="caution">
    <text evidence="5">The sequence shown here is derived from an EMBL/GenBank/DDBJ whole genome shotgun (WGS) entry which is preliminary data.</text>
</comment>
<reference evidence="5" key="1">
    <citation type="journal article" date="2023" name="PhytoFront">
        <title>Draft Genome Resources of Seven Strains of Tilletia horrida, Causal Agent of Kernel Smut of Rice.</title>
        <authorList>
            <person name="Khanal S."/>
            <person name="Antony Babu S."/>
            <person name="Zhou X.G."/>
        </authorList>
    </citation>
    <scope>NUCLEOTIDE SEQUENCE</scope>
    <source>
        <strain evidence="5">TX6</strain>
    </source>
</reference>
<evidence type="ECO:0000256" key="2">
    <source>
        <dbReference type="SAM" id="MobiDB-lite"/>
    </source>
</evidence>
<dbReference type="InterPro" id="IPR016024">
    <property type="entry name" value="ARM-type_fold"/>
</dbReference>
<dbReference type="Pfam" id="PF04063">
    <property type="entry name" value="DUF383"/>
    <property type="match status" value="1"/>
</dbReference>
<feature type="region of interest" description="Disordered" evidence="2">
    <location>
        <begin position="166"/>
        <end position="196"/>
    </location>
</feature>
<comment type="similarity">
    <text evidence="1">Belongs to the HGH1 family.</text>
</comment>
<dbReference type="PANTHER" id="PTHR13387:SF9">
    <property type="entry name" value="PROTEIN HGH1 HOMOLOG"/>
    <property type="match status" value="1"/>
</dbReference>
<gene>
    <name evidence="5" type="primary">HGH1</name>
    <name evidence="5" type="ORF">OC846_005293</name>
</gene>
<dbReference type="AlphaFoldDB" id="A0AAN6JRW9"/>
<feature type="domain" description="Protein HGH1 C-terminal" evidence="4">
    <location>
        <begin position="433"/>
        <end position="485"/>
    </location>
</feature>
<dbReference type="InterPro" id="IPR039717">
    <property type="entry name" value="Hgh1"/>
</dbReference>
<sequence>MSTAELELLTFLSDPDNASVRQLALEHVVGWTQPGLLKERALLIAQPGSLKTPGNSSAVLKGRDGKPLDTIRDLKALCRDQPLSAHHAFSALINLSDSALVARRIADEDFLAFLVQYLADPISLLADLACMLLSNLTKVEAVSSMLLDLQVPARSYYAFHAASASSSSGTSAASAPQPAQLDVPEAEPPSSSSSGPKVAAMRKLLTAFDEGAAVASNKGTADASSLEAMKARVLEVAKEAATSAQAEEDAGQGGASKRPFVARKTNCNFLASVFANATVLPKGREFFITPSPASASSSATAYPVSRIAAYTEHPDLIRRGGVISAIKNILFVKSAHALLLAPPETSSSTPDKVRGAPFPSTRPEPYTSTFAEAIESTDVLDILPSLLLPLISGAELAEVDLEDQESLPTECQLVDEEKERERDPALRLMLVECLLLFCTSLYGRQVLRCRGAYVVVREAHVREKDEKISESIHRLVDLIQRDESDATINDSEGGQVDIGAVDVGEEDDDDMVIEEL</sequence>
<organism evidence="5 6">
    <name type="scientific">Tilletia horrida</name>
    <dbReference type="NCBI Taxonomy" id="155126"/>
    <lineage>
        <taxon>Eukaryota</taxon>
        <taxon>Fungi</taxon>
        <taxon>Dikarya</taxon>
        <taxon>Basidiomycota</taxon>
        <taxon>Ustilaginomycotina</taxon>
        <taxon>Exobasidiomycetes</taxon>
        <taxon>Tilletiales</taxon>
        <taxon>Tilletiaceae</taxon>
        <taxon>Tilletia</taxon>
    </lineage>
</organism>
<proteinExistence type="inferred from homology"/>
<dbReference type="InterPro" id="IPR007205">
    <property type="entry name" value="Protein_HGH1_N"/>
</dbReference>
<dbReference type="Pfam" id="PF04064">
    <property type="entry name" value="DUF384"/>
    <property type="match status" value="1"/>
</dbReference>